<feature type="region of interest" description="Disordered" evidence="1">
    <location>
        <begin position="122"/>
        <end position="149"/>
    </location>
</feature>
<evidence type="ECO:0000313" key="2">
    <source>
        <dbReference type="EMBL" id="MBL0720218.1"/>
    </source>
</evidence>
<keyword evidence="3" id="KW-1185">Reference proteome</keyword>
<dbReference type="RefSeq" id="WP_201826104.1">
    <property type="nucleotide sequence ID" value="NZ_JAERRA010000001.1"/>
</dbReference>
<dbReference type="Proteomes" id="UP000643207">
    <property type="component" value="Unassembled WGS sequence"/>
</dbReference>
<reference evidence="2 3" key="1">
    <citation type="submission" date="2021-01" db="EMBL/GenBank/DDBJ databases">
        <title>Piscinibacter sp. Jin2 Genome sequencing and assembly.</title>
        <authorList>
            <person name="Kim I."/>
        </authorList>
    </citation>
    <scope>NUCLEOTIDE SEQUENCE [LARGE SCALE GENOMIC DNA]</scope>
    <source>
        <strain evidence="2 3">Jin2</strain>
    </source>
</reference>
<dbReference type="EMBL" id="JAERRA010000001">
    <property type="protein sequence ID" value="MBL0720218.1"/>
    <property type="molecule type" value="Genomic_DNA"/>
</dbReference>
<organism evidence="2 3">
    <name type="scientific">Aquariibacter lacus</name>
    <dbReference type="NCBI Taxonomy" id="2801332"/>
    <lineage>
        <taxon>Bacteria</taxon>
        <taxon>Pseudomonadati</taxon>
        <taxon>Pseudomonadota</taxon>
        <taxon>Betaproteobacteria</taxon>
        <taxon>Burkholderiales</taxon>
        <taxon>Sphaerotilaceae</taxon>
        <taxon>Aquariibacter</taxon>
    </lineage>
</organism>
<proteinExistence type="predicted"/>
<evidence type="ECO:0000313" key="3">
    <source>
        <dbReference type="Proteomes" id="UP000643207"/>
    </source>
</evidence>
<name>A0A9X0XFN3_9BURK</name>
<accession>A0A9X0XFN3</accession>
<feature type="compositionally biased region" description="Polar residues" evidence="1">
    <location>
        <begin position="123"/>
        <end position="134"/>
    </location>
</feature>
<protein>
    <submittedName>
        <fullName evidence="2">Uncharacterized protein</fullName>
    </submittedName>
</protein>
<sequence>MAKPRLKTLDDVMQRCYVDPDSGCWLWRGAKYHGAGYPLARLSRNDAPGAARNAPVAQLIYALTHGGQWAPAGTYYWTRCGHTACLAPKHQMHGSCKQRWAWLIEQGWRRSPAHEAALLRGVKQSQARRQATSPTHPPARPHRTAVRGASVFHLA</sequence>
<evidence type="ECO:0000256" key="1">
    <source>
        <dbReference type="SAM" id="MobiDB-lite"/>
    </source>
</evidence>
<comment type="caution">
    <text evidence="2">The sequence shown here is derived from an EMBL/GenBank/DDBJ whole genome shotgun (WGS) entry which is preliminary data.</text>
</comment>
<dbReference type="AlphaFoldDB" id="A0A9X0XFN3"/>
<gene>
    <name evidence="2" type="ORF">JI742_09980</name>
</gene>